<dbReference type="PANTHER" id="PTHR43591:SF110">
    <property type="entry name" value="RHODANESE DOMAIN-CONTAINING PROTEIN"/>
    <property type="match status" value="1"/>
</dbReference>
<dbReference type="Pfam" id="PF08242">
    <property type="entry name" value="Methyltransf_12"/>
    <property type="match status" value="1"/>
</dbReference>
<gene>
    <name evidence="3" type="ORF">CDV36_004704</name>
</gene>
<reference evidence="3 4" key="1">
    <citation type="submission" date="2017-06" db="EMBL/GenBank/DDBJ databases">
        <title>Comparative genomic analysis of Ambrosia Fusariam Clade fungi.</title>
        <authorList>
            <person name="Stajich J.E."/>
            <person name="Carrillo J."/>
            <person name="Kijimoto T."/>
            <person name="Eskalen A."/>
            <person name="O'Donnell K."/>
            <person name="Kasson M."/>
        </authorList>
    </citation>
    <scope>NUCLEOTIDE SEQUENCE [LARGE SCALE GENOMIC DNA]</scope>
    <source>
        <strain evidence="3">UCR3666</strain>
    </source>
</reference>
<keyword evidence="4" id="KW-1185">Reference proteome</keyword>
<dbReference type="OrthoDB" id="417697at2759"/>
<dbReference type="InterPro" id="IPR029063">
    <property type="entry name" value="SAM-dependent_MTases_sf"/>
</dbReference>
<dbReference type="Gene3D" id="3.40.50.150">
    <property type="entry name" value="Vaccinia Virus protein VP39"/>
    <property type="match status" value="1"/>
</dbReference>
<comment type="caution">
    <text evidence="3">The sequence shown here is derived from an EMBL/GenBank/DDBJ whole genome shotgun (WGS) entry which is preliminary data.</text>
</comment>
<evidence type="ECO:0000259" key="2">
    <source>
        <dbReference type="Pfam" id="PF08242"/>
    </source>
</evidence>
<proteinExistence type="inferred from homology"/>
<dbReference type="STRING" id="2010991.A0A3M2SDL2"/>
<evidence type="ECO:0000313" key="3">
    <source>
        <dbReference type="EMBL" id="RMJ15660.1"/>
    </source>
</evidence>
<dbReference type="EMBL" id="NKUJ01000061">
    <property type="protein sequence ID" value="RMJ15660.1"/>
    <property type="molecule type" value="Genomic_DNA"/>
</dbReference>
<dbReference type="InterPro" id="IPR013217">
    <property type="entry name" value="Methyltransf_12"/>
</dbReference>
<evidence type="ECO:0000256" key="1">
    <source>
        <dbReference type="ARBA" id="ARBA00038158"/>
    </source>
</evidence>
<name>A0A3M2SDL2_9HYPO</name>
<evidence type="ECO:0000313" key="4">
    <source>
        <dbReference type="Proteomes" id="UP000277212"/>
    </source>
</evidence>
<accession>A0A3M2SDL2</accession>
<comment type="similarity">
    <text evidence="1">Belongs to the methyltransferase superfamily. LaeA methyltransferase family.</text>
</comment>
<dbReference type="Proteomes" id="UP000277212">
    <property type="component" value="Unassembled WGS sequence"/>
</dbReference>
<dbReference type="AlphaFoldDB" id="A0A3M2SDL2"/>
<dbReference type="SUPFAM" id="SSF53335">
    <property type="entry name" value="S-adenosyl-L-methionine-dependent methyltransferases"/>
    <property type="match status" value="1"/>
</dbReference>
<dbReference type="PANTHER" id="PTHR43591">
    <property type="entry name" value="METHYLTRANSFERASE"/>
    <property type="match status" value="1"/>
</dbReference>
<organism evidence="3 4">
    <name type="scientific">Fusarium kuroshium</name>
    <dbReference type="NCBI Taxonomy" id="2010991"/>
    <lineage>
        <taxon>Eukaryota</taxon>
        <taxon>Fungi</taxon>
        <taxon>Dikarya</taxon>
        <taxon>Ascomycota</taxon>
        <taxon>Pezizomycotina</taxon>
        <taxon>Sordariomycetes</taxon>
        <taxon>Hypocreomycetidae</taxon>
        <taxon>Hypocreales</taxon>
        <taxon>Nectriaceae</taxon>
        <taxon>Fusarium</taxon>
        <taxon>Fusarium solani species complex</taxon>
    </lineage>
</organism>
<dbReference type="CDD" id="cd02440">
    <property type="entry name" value="AdoMet_MTases"/>
    <property type="match status" value="1"/>
</dbReference>
<protein>
    <recommendedName>
        <fullName evidence="2">Methyltransferase type 12 domain-containing protein</fullName>
    </recommendedName>
</protein>
<feature type="domain" description="Methyltransferase type 12" evidence="2">
    <location>
        <begin position="56"/>
        <end position="151"/>
    </location>
</feature>
<sequence length="283" mass="31818">MAHDQADDDYVLGRDISDSIRHGCSLLDAQHLLWKLHNRYMLHPAIPKSDHMKIAEVGTGTGIWLFDLAQDLPDTVHRHGYDISPRQFPPEQLWTSNVKLRLMDSLRDPPEALHGKYDVVHLRMWASNLRTKDVKLVIRSVSKLLKPGGYIQWEEANLLNQDVRSVAGKDFEAQVNKLFVSAGIDYSWVTHLPLSLASCGMTIIEHNERQFSPGLIQIGTDTYLMALREILAGIKRTGSCTDHALLQTCEKGLDELAASRADGLVYNWGPVSLLAQKFCSARI</sequence>